<keyword evidence="5" id="KW-0677">Repeat</keyword>
<evidence type="ECO:0000256" key="3">
    <source>
        <dbReference type="ARBA" id="ARBA00022450"/>
    </source>
</evidence>
<dbReference type="RefSeq" id="WP_157300253.1">
    <property type="nucleotide sequence ID" value="NZ_BAAAZB010000006.1"/>
</dbReference>
<keyword evidence="3" id="KW-0596">Phosphopantetheine</keyword>
<dbReference type="CDD" id="cd19543">
    <property type="entry name" value="DCL_NRPS"/>
    <property type="match status" value="1"/>
</dbReference>
<dbReference type="GO" id="GO:0043041">
    <property type="term" value="P:amino acid activation for nonribosomal peptide biosynthetic process"/>
    <property type="evidence" value="ECO:0007669"/>
    <property type="project" value="TreeGrafter"/>
</dbReference>
<evidence type="ECO:0000256" key="4">
    <source>
        <dbReference type="ARBA" id="ARBA00022553"/>
    </source>
</evidence>
<dbReference type="GO" id="GO:0072330">
    <property type="term" value="P:monocarboxylic acid biosynthetic process"/>
    <property type="evidence" value="ECO:0007669"/>
    <property type="project" value="UniProtKB-ARBA"/>
</dbReference>
<dbReference type="InterPro" id="IPR020845">
    <property type="entry name" value="AMP-binding_CS"/>
</dbReference>
<dbReference type="InterPro" id="IPR006162">
    <property type="entry name" value="Ppantetheine_attach_site"/>
</dbReference>
<dbReference type="Gene3D" id="3.30.559.10">
    <property type="entry name" value="Chloramphenicol acetyltransferase-like domain"/>
    <property type="match status" value="6"/>
</dbReference>
<accession>A0A6N8JBC7</accession>
<dbReference type="Pfam" id="PF00975">
    <property type="entry name" value="Thioesterase"/>
    <property type="match status" value="1"/>
</dbReference>
<dbReference type="Pfam" id="PF00501">
    <property type="entry name" value="AMP-binding"/>
    <property type="match status" value="5"/>
</dbReference>
<dbReference type="SMART" id="SM00823">
    <property type="entry name" value="PKS_PP"/>
    <property type="match status" value="5"/>
</dbReference>
<keyword evidence="4" id="KW-0597">Phosphoprotein</keyword>
<dbReference type="InterPro" id="IPR010060">
    <property type="entry name" value="NRPS_synth"/>
</dbReference>
<keyword evidence="8" id="KW-1185">Reference proteome</keyword>
<evidence type="ECO:0000259" key="6">
    <source>
        <dbReference type="PROSITE" id="PS50075"/>
    </source>
</evidence>
<sequence length="6033" mass="672303">MSDFNLIDIVDLLEKAQDIGIKISYDDNELILQANKEKVIDKSFLSELRDNKHHLITYFKYHHQDTAGIATIEKSAAIDRTAYTHIPLSFSQERLWIIDQLEGSVQYHLPAALRLKGHLDRRALHNALRDIVNRHEILRTVIRSSDEDDKPWQHILDKDRWQLTIIDEYGGTLKPYIEAPFDLANDHMLRAHLIILGEEEHILLITLHHIVSDGWSTGILINELVELYDAHINSRMPKLAPLNIQYADYAIWQRGNLSGTLLEEQLRYWKDELEGVAPLDLPLDYTRPAVQSNRGTTAHFELDKELSGRLKQLSRQQDTTLFMTLLAAFKVLLYRYSGQEDICIGSPISGRTREEMEGLIGLFVNTLALRSDLGNDPSFTSLLQQVKDTTLSAYDHQEIPFEKIVEAVVKGRDPGRSPLFQVMFALQNTPPAKEAALGKLILSAEDISSDSVKFDLSVVMEETTDGLKGSIEYCTDLFNAATISRLLSHFNLLLHSITNDPAARISTLPLLTEAEQQQLLFTFNDTTADFPLDKTMLDLFAEQVLQQPDATALIAGEESISYKTLEERSNQLAHYLTDQGVKTSSLVPVCLERSTDLIIAMLAIMKTGAAYVPVDPAYPPERIRYMLEDTGASVIISNVILQDIRDVHIIQPDKSRTEISRYPTSALPVTVIPGSLAYVIYTSGSTGQPKGVLIEHQGLANLVHWHNERYEVTARSKATAVSGVGFDAFGWEIWPYLSIGAAVCLVDDDTRISMPALVELHRREGITHAFISTALVQEFIREGEDKINALHYLLTGGDKLSATDISRLSYKVVNNYGPTENTVVTTSYELLPLNRKQAPVIGYPVSNTRIYIVNSGYQLCSVRVAGEICIAGIGLSRGYLNRTDQTAEKFVHNPFEGGRMYKTGDLGRWLPDGTIEYLGRTDEQVKIRGYRIEPGEIENVLSTCDHVQQAVVTVITDDKGNKRLAGYIVPNGEFDKTAILAYLKNRLPDYMLPAVLIELDKIPLTANGKIDKKALPEPVVDTLVTNSYEAPRNEAEQVLAGIWQDLLGVKLVGIHDNFFELGGDSIITIQVVSRAKRAGYALQPRDLFIHQTIAGLSSGLSSHMRAVSCEQGLLTGNSGLLPIQQWFFNTAGTTVSHFNQSVLLGIDKNVHADTLSSAIKKLVQYHDGLRFVYHNHVQGWEQEYGIYEGELEIAELWSKAQITDYCNKFQQSLDIEQGILIRAALLLTPATETHNRLLIVVHHLAIDGVSWRILLEDLQLLLKNGASGRVEDILGRKSSSYRQWHQALTDYGQRRRALTQLPYWEQVVRKYTPLKADKQHEGLTLMSDVRNYSVQLNALQTQRLLKEVPRAYHTEINDILLCALAMTLSEWNHTAAIVIGLEGHGREDISQDIDTSRTIGWFTNLFPVLLEVEAGKQPGKLLKAVKEQLRKVNDKGIGYGVLKYINKVATLQGNDPWDIVFNYLGQSDNLRDDSGFFSGVAESSGEDIAKDFPLHEKLSVTGLVRQGELSLEWGYSSKHYDTASIEKLAAAYLSHLEALIAHCISQQTASFTPSDYGVGADISSEELDEFLDTPFKGTTRRSQISGLYRLSGLQEGMLFHSLYAEDEGTYTEQMVCEFEDLQVDAFVQSWNHLIARHSILRTAFHYDEFSVPVQCVYKEAVLPVTILDYRSMNEEEQQKAFSEFEKKDLRRGFDFKEAPLMRLTLIRLDEHNYRMLWTSHHILLDGWSLPVLVGGLLSIYESLVTGAPVETVAEDRYEEYIRYLGRRDKEQAELYWKEYLQHLNEGTLLPFIASTTARTKGVGAYKGEKLILDKAFTNQLAKYAQRQHITLNTLMQGVWAYLLYRYTGRQDVTYGITVSGRPEDLPGVEQGIGLYINTLPLYARIEEDRIVAAWLQHLQASQQQSREHQYTGLNDIQQWSGVQGDLFDSSITFQNYPVDEVVASKEWQLKVSRVETHPHTNYPLTIIISIAAETSLLFSYNSALLDEVYIEKIAGHFRQVLEEITTHESGTIGAIELLTSVEKEGLLRATSVTSPQETTITDLFEAQVLRVPTATAVVYEDGSLSYQELEERANQLAHHLRRKGVEAGTLVPICMERSLDMLVGIMGILKAGCAYVPIEPDFPSERINYMLSDTGAKVVVSSCADKVPGNMEVITMDDIYMEPVSRLPRKYVADQLVYVIYTSGSTGNPKGVMVTHDNLLDYVAGLSSTLPIKECASFGLLSSIATDLGNTVIYASLATGGALHVFSKAAINDAEEIHRYLSVRPVDCVKIVPSHWKALSCFLPEKLLIFGGEALDGRVIDTIRSSGSDCMVVNHYGPTETTIGKLLHIVDKNAVYEQNVPIGKPFSNTVTYVLSPSGKLCPVGVPGELYIGGTGVAAGYLNNEGLTAAKFVANPFGAGILYRTGDQVKYLPDGNMLFLGRIDDQVKIRGYRVELGEIESVLSKCPLIHQAVVVAKADGDGNKRLIGYILPSGEFDSEGIQAYLKASLPDHMHPSLLIVLDQFPLMANGKVDKKSLPDPETRVNEGAGYTAPRTITEEKLSHIWSTLLEVDRVSVHDDFFALGGHSLLAIRLISAIRKELSVEVSIGDVFDYPTIVQLSAQLQRHAVISNTPALIRKVRPAHIPLSFSQERLWFIDQMEGSVQYHVPTVLRLKGILDKDALSYALQTIVDRHEVLRTVIEQEDGQAYQRVNAAGKWELDVIDKALYRKNETALEESIAQLINTPFNLQQDHMLRVHLIPLSEEEHVLVVILHHIASDGWSTGIIVKELVELYAAYTENRAPQLPVPDIQYADYAIWQRAYLSGAKLEKELGYWKDKLSDVAALELPTDYPRPAVQPTRGGMYSFRFDKQLSAQLQVLSQQQGTTLFMTLLTAFKVLLYRYSGQEDICVGIPVAGRTQQETEGLIGFFINTLALRSDLSNNPSFITLLQQVKQTTLGAYEHQEVPFEKIVDAVVKDRDVSRTPLFQVMFVLQNAPEGEALKLGDVKLSEEVMRHTTARFDLSCSLIESEDGIMGSVEYCLDLFREETIHSMLEHFEHLLKSIADQPSQAVGVLPILNTAEQKQLLETFNNTATTDPLDETILDLFEIQVAMRPNAVALVAGKISITYKVLNERANQLAHFLSSKGVKAESVVPVCLERSADMVLAMLAVLKAGAAYVPVDPAYPSDRIRYMLEDTGATVVITNSNTLTVMADVELIKLDEDLEEIRKYPAIAFNAAVTADSLAYVIYTSGSTGQPKGVMIEHHGLANLVHWHVRAYQVTFRSKATAVSGVGFDAFGWEVWPYLATGAAVYLLDDETRLQMPSLVMLHLQHGITHAFIPTALVQEFIQASSAKITPLQYLLTGGDQLSATDISGLTYKVVNNYGPTENSVVTTSYELLPVDRDHPPVIGRPVSNTRVYILNNEEQLCPVGVIGEICIAGSGLSRGYLNLTALTAEKFVSDPFAGGRMYKTGDLGRWLHDGTIEYAGRIDEQVKIRGYRIEPGEIESVLSTCTYVRQAVVSVKTDTKGNKHLVGYVVPDGIYDKTAILTYLKSRLPDYMVPSLLMELDKVPLTANGKIDRKALPDPEASALLTNEYVAPRNEMEQAIAGIWQQLLGVERVGIYDNFFELGGNSLLVMRMVALMRSRLQIEVPIRTIFVQANIAQLSDWLSVSGMGNTLLPAIEMQTRPPRIPLSFSQERLWFIDQLEGSVQYHIPLLLRLSGDLNITALENSLQQIINRHEVLRTVIREEEGVAYQQILGKDSWSLSVTDSEEPAGLENYITALVRKPFDLSADHMLRAHLICLPENSYLLVLTMHHIAADGWSMGIATREVMELYNAYVENRPVQLVPPVLQYADFAIWQRAYLSGEVLAQKLAYWKNKLEGVTPLDLPLDYTPPVTQSMRGARMEYQIDKTILAGLNQLSRQQGVTLYMTLLAAFKVLLHRYSGQDDISVGTSSAGRQQQEIEGLIGFFINTLTLRSDLRNNPSFTALLQQVKQTTLGAFEHQDVPFEKIVEVVVKDRDQNRRPLFQVMFVMDNTPAAEEFSLENVRMTADEITHTTARFNIILSVTEDKNGVLLAGIEYAKDLFSESTIQRMFIHFEQLLKAIVASPQEQIGRLNMLTPEEQRTQITATVSYPRDYTFADWFESAVAHSPKATALVFEGKVLTYRQLDEQSAQLAHYLRSKGVKANTLVPVCMERSLDMVVAVLGILRAGGAYVPVEPDFPAERIRYMLADTAATVIVSSSTCKEVLPVTDLPDIILLDQDRAKINAYSVEAPLVLPAATDLAYVIYTSGSTGTPKGVMITHHNLADYIAGLRLRLPISQCHSFGLLSSIATDLGNTVLFPALASGAALHLFSKTAVNDAHRILSYFETHEIDCIKIVPSHWKALSEPGRLLLPEKLLIFGGEALENTVVDSIHNAGAECTIVNHYGPTETTIGKLLHVVKPDAVYESVVPVGRPFSNTSVYVLSPEMQLCPAGVPGELYIGGEGVGKGYLHNETLTAGRFIDNPFSTEDPFKLYRTGDRVKYLPDGDIVFLGRIDDQVKIRGYRVEPGEISRVMEQCELVGQGLVIAREDNGGYKRLIGYVIPVGAFDREGILSYLRTQLPEYMVPAALVELEQFPFLANGKVDKKALPDPENVITTGYAVPETAIQKGLAAMWSSLLEVEQIGLHDDFFALGGHSLLAIRLISAIRKQLNLEVSIGDIFDYPTIATLSARLETNPDAALPAVIRRERPAQIPLSFSQERLWFIDQLEGSVHYHLPTVLRLKGKLDRQALARAAQTIVNRHEVLRTVIEQGNAASWQRVMEPDQWQMQIFDEPCYKTDTAALNAFVEELVATPFNLSRDYMLRLQLIVLGEEEHVAVATMHHIASDGWSAGIIVRELVALYEAYSTGREPQLPLLELQYADYAIWQREYLSGAVLDEQLGYWENNLAGVTALQLPVDYPRLAVQSSRGAVTTFHIGRELSEQLYTLSQQEGVTLFMTLLASFQVLLYRYSGQEDICVGSPMAGRTRQELEGLIGFFINTLALRSDLSDAPAFTSLLQQVKQTTLGAYAHQEVPFEKIVDVIVKNRDLTRNPIFQVALVLQNTPNVPDFHLGELRMSEEGADHTTAKLDLTVIFQESPEGLAASVEYCTDLFNADSIERMIAHFRQLLASIVKAPATKISVLPMLNADEEQQLLNDFNNTAVAYPEDKTIIELFTEQVTKSPDNIAVLFKDKVLGYKELDEWSNRLGHYLQSKGVKEEIMVPVCIPRSLEMMAAILGILKAGGAYVPLDPAYPAERIGFMLSESNSPVLLTTSEYAEQLHKERPDMELICMNEITEVLSAQSTSPVQNNLIADNLAYVIYTSGSTGKPKGVMVNHRNVTSLVMHPNYVSLDNTDAILSAGSLSFDATTFEYWGMLLNGGRLVLSPENSLLDTDILKQELYDKQISVLFITTGWFNQLVDTDISVFARLSAILTGGEKMSEKHVERFRNTYPDIKISNIYGPTENTTFSLSYPISSKVLNTSTPIGRPLNNRTAYVLDAVQQLVPVGVVGELYVGGAGVSRGYLNRPELTEERFVTNPFSTGEKIYKTGDLVRWLADGSIEYLSRADDQVKVRGFRIELGEIESVLLQSELVSQTVVIAKTGDNGYKRLIGYIVPLGAFDRDGILDYLKNRLPEYMIPSLLMELEKLPITTNGKIDKKALPDPDSSDISVTEYVAARTATEQKLADIWKELLDMERIGIHDNFFESGGNSLLAIHLISVIRKGLTADIAISDIFDYPTIGSLAVVLDQRALAAAVSQHDNRHVLLLNKGQQETPVFFIPGGNGICDGYSVLGEAVQDTGALYGLQMMGIFEGETPLDNIPAIAAQNIKWMKQIQPKGPYRLIGHSLGGQIGYEMTRQLEENGEQVAALFVLDTHVAPKRTILGNDELFESLVEAFELYKIIGKPHPEWMASLKAALSKLQPREIIPFVMTFVKEHVKEEKEHLGFVLRMFNMAAHSFFMEYKVEGKINTSLTIIKSATRVTDDNDAALGWATFATDVKTYTAPGDHISMTKEEGASAIARYMKEQLNNLKPHHQ</sequence>
<dbReference type="Gene3D" id="3.30.300.30">
    <property type="match status" value="5"/>
</dbReference>
<dbReference type="Proteomes" id="UP000468388">
    <property type="component" value="Unassembled WGS sequence"/>
</dbReference>
<dbReference type="InterPro" id="IPR001242">
    <property type="entry name" value="Condensation_dom"/>
</dbReference>
<dbReference type="PROSITE" id="PS50075">
    <property type="entry name" value="CARRIER"/>
    <property type="match status" value="5"/>
</dbReference>
<dbReference type="SUPFAM" id="SSF47336">
    <property type="entry name" value="ACP-like"/>
    <property type="match status" value="5"/>
</dbReference>
<dbReference type="CDD" id="cd19531">
    <property type="entry name" value="LCL_NRPS-like"/>
    <property type="match status" value="4"/>
</dbReference>
<dbReference type="NCBIfam" id="TIGR01733">
    <property type="entry name" value="AA-adenyl-dom"/>
    <property type="match status" value="5"/>
</dbReference>
<dbReference type="InterPro" id="IPR045851">
    <property type="entry name" value="AMP-bd_C_sf"/>
</dbReference>
<reference evidence="7 8" key="1">
    <citation type="submission" date="2019-12" db="EMBL/GenBank/DDBJ databases">
        <title>The draft genomic sequence of strain Chitinophaga oryziterrae JCM 16595.</title>
        <authorList>
            <person name="Zhang X."/>
        </authorList>
    </citation>
    <scope>NUCLEOTIDE SEQUENCE [LARGE SCALE GENOMIC DNA]</scope>
    <source>
        <strain evidence="7 8">JCM 16595</strain>
    </source>
</reference>
<evidence type="ECO:0000313" key="8">
    <source>
        <dbReference type="Proteomes" id="UP000468388"/>
    </source>
</evidence>
<feature type="domain" description="Carrier" evidence="6">
    <location>
        <begin position="2531"/>
        <end position="2606"/>
    </location>
</feature>
<dbReference type="SUPFAM" id="SSF53474">
    <property type="entry name" value="alpha/beta-Hydrolases"/>
    <property type="match status" value="1"/>
</dbReference>
<dbReference type="NCBIfam" id="NF003417">
    <property type="entry name" value="PRK04813.1"/>
    <property type="match status" value="5"/>
</dbReference>
<dbReference type="InterPro" id="IPR010071">
    <property type="entry name" value="AA_adenyl_dom"/>
</dbReference>
<dbReference type="PANTHER" id="PTHR45527">
    <property type="entry name" value="NONRIBOSOMAL PEPTIDE SYNTHETASE"/>
    <property type="match status" value="1"/>
</dbReference>
<dbReference type="OrthoDB" id="5298966at2"/>
<feature type="domain" description="Carrier" evidence="6">
    <location>
        <begin position="3575"/>
        <end position="3650"/>
    </location>
</feature>
<dbReference type="GO" id="GO:0005737">
    <property type="term" value="C:cytoplasm"/>
    <property type="evidence" value="ECO:0007669"/>
    <property type="project" value="TreeGrafter"/>
</dbReference>
<dbReference type="FunFam" id="1.10.1200.10:FF:000016">
    <property type="entry name" value="Non-ribosomal peptide synthase"/>
    <property type="match status" value="2"/>
</dbReference>
<comment type="similarity">
    <text evidence="2">Belongs to the ATP-dependent AMP-binding enzyme family.</text>
</comment>
<dbReference type="PANTHER" id="PTHR45527:SF1">
    <property type="entry name" value="FATTY ACID SYNTHASE"/>
    <property type="match status" value="1"/>
</dbReference>
<dbReference type="SUPFAM" id="SSF56801">
    <property type="entry name" value="Acetyl-CoA synthetase-like"/>
    <property type="match status" value="5"/>
</dbReference>
<dbReference type="InterPro" id="IPR009081">
    <property type="entry name" value="PP-bd_ACP"/>
</dbReference>
<gene>
    <name evidence="7" type="ORF">GO495_13575</name>
</gene>
<dbReference type="CDD" id="cd05930">
    <property type="entry name" value="A_NRPS"/>
    <property type="match status" value="4"/>
</dbReference>
<dbReference type="SUPFAM" id="SSF52777">
    <property type="entry name" value="CoA-dependent acyltransferases"/>
    <property type="match status" value="12"/>
</dbReference>
<dbReference type="CDD" id="cd12117">
    <property type="entry name" value="A_NRPS_Srf_like"/>
    <property type="match status" value="1"/>
</dbReference>
<evidence type="ECO:0000256" key="1">
    <source>
        <dbReference type="ARBA" id="ARBA00001957"/>
    </source>
</evidence>
<dbReference type="FunFam" id="2.30.38.10:FF:000001">
    <property type="entry name" value="Non-ribosomal peptide synthetase PvdI"/>
    <property type="match status" value="2"/>
</dbReference>
<dbReference type="Gene3D" id="3.40.50.1820">
    <property type="entry name" value="alpha/beta hydrolase"/>
    <property type="match status" value="1"/>
</dbReference>
<dbReference type="Pfam" id="PF00668">
    <property type="entry name" value="Condensation"/>
    <property type="match status" value="6"/>
</dbReference>
<name>A0A6N8JBC7_9BACT</name>
<dbReference type="Gene3D" id="3.40.50.980">
    <property type="match status" value="10"/>
</dbReference>
<dbReference type="InterPro" id="IPR001031">
    <property type="entry name" value="Thioesterase"/>
</dbReference>
<dbReference type="GO" id="GO:0031177">
    <property type="term" value="F:phosphopantetheine binding"/>
    <property type="evidence" value="ECO:0007669"/>
    <property type="project" value="InterPro"/>
</dbReference>
<dbReference type="Gene3D" id="2.30.38.10">
    <property type="entry name" value="Luciferase, Domain 3"/>
    <property type="match status" value="5"/>
</dbReference>
<dbReference type="FunFam" id="3.30.559.30:FF:000001">
    <property type="entry name" value="Non-ribosomal peptide synthetase"/>
    <property type="match status" value="3"/>
</dbReference>
<dbReference type="FunFam" id="1.10.1200.10:FF:000005">
    <property type="entry name" value="Nonribosomal peptide synthetase 1"/>
    <property type="match status" value="3"/>
</dbReference>
<dbReference type="GO" id="GO:0003824">
    <property type="term" value="F:catalytic activity"/>
    <property type="evidence" value="ECO:0007669"/>
    <property type="project" value="InterPro"/>
</dbReference>
<feature type="domain" description="Carrier" evidence="6">
    <location>
        <begin position="1030"/>
        <end position="1104"/>
    </location>
</feature>
<comment type="cofactor">
    <cofactor evidence="1">
        <name>pantetheine 4'-phosphate</name>
        <dbReference type="ChEBI" id="CHEBI:47942"/>
    </cofactor>
</comment>
<dbReference type="InterPro" id="IPR025110">
    <property type="entry name" value="AMP-bd_C"/>
</dbReference>
<dbReference type="FunFam" id="3.40.50.12780:FF:000012">
    <property type="entry name" value="Non-ribosomal peptide synthetase"/>
    <property type="match status" value="3"/>
</dbReference>
<feature type="domain" description="Carrier" evidence="6">
    <location>
        <begin position="4622"/>
        <end position="4697"/>
    </location>
</feature>
<dbReference type="NCBIfam" id="TIGR01720">
    <property type="entry name" value="NRPS-para261"/>
    <property type="match status" value="1"/>
</dbReference>
<dbReference type="FunFam" id="3.40.50.980:FF:000001">
    <property type="entry name" value="Non-ribosomal peptide synthetase"/>
    <property type="match status" value="5"/>
</dbReference>
<dbReference type="EMBL" id="WRXO01000003">
    <property type="protein sequence ID" value="MVT41616.1"/>
    <property type="molecule type" value="Genomic_DNA"/>
</dbReference>
<dbReference type="CDD" id="cd19534">
    <property type="entry name" value="E_NRPS"/>
    <property type="match status" value="1"/>
</dbReference>
<dbReference type="Pfam" id="PF00550">
    <property type="entry name" value="PP-binding"/>
    <property type="match status" value="5"/>
</dbReference>
<protein>
    <submittedName>
        <fullName evidence="7">Amino acid adenylation domain-containing protein</fullName>
    </submittedName>
</protein>
<dbReference type="InterPro" id="IPR020806">
    <property type="entry name" value="PKS_PP-bd"/>
</dbReference>
<dbReference type="InterPro" id="IPR000873">
    <property type="entry name" value="AMP-dep_synth/lig_dom"/>
</dbReference>
<dbReference type="InterPro" id="IPR036736">
    <property type="entry name" value="ACP-like_sf"/>
</dbReference>
<dbReference type="InterPro" id="IPR023213">
    <property type="entry name" value="CAT-like_dom_sf"/>
</dbReference>
<dbReference type="Gene3D" id="3.30.559.30">
    <property type="entry name" value="Nonribosomal peptide synthetase, condensation domain"/>
    <property type="match status" value="6"/>
</dbReference>
<dbReference type="NCBIfam" id="NF004282">
    <property type="entry name" value="PRK05691.1"/>
    <property type="match status" value="5"/>
</dbReference>
<dbReference type="InterPro" id="IPR029058">
    <property type="entry name" value="AB_hydrolase_fold"/>
</dbReference>
<evidence type="ECO:0000313" key="7">
    <source>
        <dbReference type="EMBL" id="MVT41616.1"/>
    </source>
</evidence>
<dbReference type="Pfam" id="PF13193">
    <property type="entry name" value="AMP-binding_C"/>
    <property type="match status" value="4"/>
</dbReference>
<comment type="caution">
    <text evidence="7">The sequence shown here is derived from an EMBL/GenBank/DDBJ whole genome shotgun (WGS) entry which is preliminary data.</text>
</comment>
<proteinExistence type="inferred from homology"/>
<organism evidence="7 8">
    <name type="scientific">Chitinophaga oryziterrae</name>
    <dbReference type="NCBI Taxonomy" id="1031224"/>
    <lineage>
        <taxon>Bacteria</taxon>
        <taxon>Pseudomonadati</taxon>
        <taxon>Bacteroidota</taxon>
        <taxon>Chitinophagia</taxon>
        <taxon>Chitinophagales</taxon>
        <taxon>Chitinophagaceae</taxon>
        <taxon>Chitinophaga</taxon>
    </lineage>
</organism>
<dbReference type="PROSITE" id="PS00455">
    <property type="entry name" value="AMP_BINDING"/>
    <property type="match status" value="5"/>
</dbReference>
<dbReference type="PROSITE" id="PS00012">
    <property type="entry name" value="PHOSPHOPANTETHEINE"/>
    <property type="match status" value="4"/>
</dbReference>
<dbReference type="FunFam" id="3.30.300.30:FF:000010">
    <property type="entry name" value="Enterobactin synthetase component F"/>
    <property type="match status" value="4"/>
</dbReference>
<evidence type="ECO:0000256" key="2">
    <source>
        <dbReference type="ARBA" id="ARBA00006432"/>
    </source>
</evidence>
<evidence type="ECO:0000256" key="5">
    <source>
        <dbReference type="ARBA" id="ARBA00022737"/>
    </source>
</evidence>
<dbReference type="Gene3D" id="1.10.1200.10">
    <property type="entry name" value="ACP-like"/>
    <property type="match status" value="5"/>
</dbReference>
<feature type="domain" description="Carrier" evidence="6">
    <location>
        <begin position="5674"/>
        <end position="5749"/>
    </location>
</feature>
<dbReference type="GO" id="GO:0044550">
    <property type="term" value="P:secondary metabolite biosynthetic process"/>
    <property type="evidence" value="ECO:0007669"/>
    <property type="project" value="UniProtKB-ARBA"/>
</dbReference>